<dbReference type="STRING" id="326522.BWD08_00850"/>
<dbReference type="SUPFAM" id="SSF143011">
    <property type="entry name" value="RelE-like"/>
    <property type="match status" value="1"/>
</dbReference>
<dbReference type="PANTHER" id="PTHR40588:SF1">
    <property type="entry name" value="MRNA INTERFERASE TOXIN YAFQ"/>
    <property type="match status" value="1"/>
</dbReference>
<name>A0A1X3CMH8_9NEIS</name>
<dbReference type="PIRSF" id="PIRSF006156">
    <property type="entry name" value="YafQ"/>
    <property type="match status" value="1"/>
</dbReference>
<keyword evidence="4" id="KW-1185">Reference proteome</keyword>
<dbReference type="Gene3D" id="3.30.2310.20">
    <property type="entry name" value="RelE-like"/>
    <property type="match status" value="1"/>
</dbReference>
<dbReference type="NCBIfam" id="TIGR02385">
    <property type="entry name" value="RelE_StbE"/>
    <property type="match status" value="1"/>
</dbReference>
<keyword evidence="3" id="KW-0378">Hydrolase</keyword>
<dbReference type="PANTHER" id="PTHR40588">
    <property type="entry name" value="MRNA INTERFERASE TOXIN YAFQ"/>
    <property type="match status" value="1"/>
</dbReference>
<dbReference type="InterPro" id="IPR007712">
    <property type="entry name" value="RelE/ParE_toxin"/>
</dbReference>
<dbReference type="GO" id="GO:0006402">
    <property type="term" value="P:mRNA catabolic process"/>
    <property type="evidence" value="ECO:0007669"/>
    <property type="project" value="TreeGrafter"/>
</dbReference>
<protein>
    <submittedName>
        <fullName evidence="3">Protein RelE</fullName>
        <ecNumber evidence="3">3.1.-.-</ecNumber>
    </submittedName>
</protein>
<dbReference type="OrthoDB" id="7030467at2"/>
<reference evidence="3 4" key="1">
    <citation type="submission" date="2018-12" db="EMBL/GenBank/DDBJ databases">
        <authorList>
            <consortium name="Pathogen Informatics"/>
        </authorList>
    </citation>
    <scope>NUCLEOTIDE SEQUENCE [LARGE SCALE GENOMIC DNA]</scope>
    <source>
        <strain evidence="3 4">NCTC12227</strain>
    </source>
</reference>
<feature type="active site" description="Proton donor" evidence="2">
    <location>
        <position position="83"/>
    </location>
</feature>
<dbReference type="GO" id="GO:0016787">
    <property type="term" value="F:hydrolase activity"/>
    <property type="evidence" value="ECO:0007669"/>
    <property type="project" value="UniProtKB-KW"/>
</dbReference>
<dbReference type="Pfam" id="PF15738">
    <property type="entry name" value="YafQ_toxin"/>
    <property type="match status" value="1"/>
</dbReference>
<dbReference type="GO" id="GO:0006415">
    <property type="term" value="P:translational termination"/>
    <property type="evidence" value="ECO:0007669"/>
    <property type="project" value="TreeGrafter"/>
</dbReference>
<proteinExistence type="predicted"/>
<gene>
    <name evidence="3" type="primary">yafQ</name>
    <name evidence="3" type="ORF">NCTC12227_00221</name>
</gene>
<keyword evidence="1" id="KW-1277">Toxin-antitoxin system</keyword>
<dbReference type="EC" id="3.1.-.-" evidence="3"/>
<dbReference type="AlphaFoldDB" id="A0A1X3CMH8"/>
<sequence length="88" mass="10156">MKAIEFSNAFKRDFKKYPALALSTRWIEALYCICSEQTLPPKFCDHALTGNWHGFRDCHIEPDLVLIYRHTENTVELARIGTHSALFG</sequence>
<dbReference type="InterPro" id="IPR035093">
    <property type="entry name" value="RelE/ParE_toxin_dom_sf"/>
</dbReference>
<dbReference type="GO" id="GO:0004521">
    <property type="term" value="F:RNA endonuclease activity"/>
    <property type="evidence" value="ECO:0007669"/>
    <property type="project" value="TreeGrafter"/>
</dbReference>
<evidence type="ECO:0000256" key="1">
    <source>
        <dbReference type="ARBA" id="ARBA00022649"/>
    </source>
</evidence>
<dbReference type="Proteomes" id="UP000268229">
    <property type="component" value="Chromosome"/>
</dbReference>
<accession>A0A1X3CMH8</accession>
<evidence type="ECO:0000256" key="2">
    <source>
        <dbReference type="PIRSR" id="PIRSR006156-1"/>
    </source>
</evidence>
<evidence type="ECO:0000313" key="3">
    <source>
        <dbReference type="EMBL" id="VEJ20514.1"/>
    </source>
</evidence>
<organism evidence="3 4">
    <name type="scientific">Neisseria animaloris</name>
    <dbReference type="NCBI Taxonomy" id="326522"/>
    <lineage>
        <taxon>Bacteria</taxon>
        <taxon>Pseudomonadati</taxon>
        <taxon>Pseudomonadota</taxon>
        <taxon>Betaproteobacteria</taxon>
        <taxon>Neisseriales</taxon>
        <taxon>Neisseriaceae</taxon>
        <taxon>Neisseria</taxon>
    </lineage>
</organism>
<evidence type="ECO:0000313" key="4">
    <source>
        <dbReference type="Proteomes" id="UP000268229"/>
    </source>
</evidence>
<dbReference type="EMBL" id="LR134516">
    <property type="protein sequence ID" value="VEJ20514.1"/>
    <property type="molecule type" value="Genomic_DNA"/>
</dbReference>
<dbReference type="KEGG" id="nani:NCTC12227_00221"/>
<dbReference type="RefSeq" id="WP_085389274.1">
    <property type="nucleotide sequence ID" value="NZ_LR134440.1"/>
</dbReference>
<dbReference type="InterPro" id="IPR004386">
    <property type="entry name" value="Toxin_YafQ-like"/>
</dbReference>